<dbReference type="InterPro" id="IPR043502">
    <property type="entry name" value="DNA/RNA_pol_sf"/>
</dbReference>
<dbReference type="GO" id="GO:0006390">
    <property type="term" value="P:mitochondrial transcription"/>
    <property type="evidence" value="ECO:0007669"/>
    <property type="project" value="TreeGrafter"/>
</dbReference>
<dbReference type="Proteomes" id="UP001385951">
    <property type="component" value="Unassembled WGS sequence"/>
</dbReference>
<dbReference type="GO" id="GO:0034245">
    <property type="term" value="C:mitochondrial DNA-directed RNA polymerase complex"/>
    <property type="evidence" value="ECO:0007669"/>
    <property type="project" value="TreeGrafter"/>
</dbReference>
<reference evidence="2 3" key="1">
    <citation type="submission" date="2022-09" db="EMBL/GenBank/DDBJ databases">
        <authorList>
            <person name="Palmer J.M."/>
        </authorList>
    </citation>
    <scope>NUCLEOTIDE SEQUENCE [LARGE SCALE GENOMIC DNA]</scope>
    <source>
        <strain evidence="2 3">DSM 7382</strain>
    </source>
</reference>
<dbReference type="GO" id="GO:0003899">
    <property type="term" value="F:DNA-directed RNA polymerase activity"/>
    <property type="evidence" value="ECO:0007669"/>
    <property type="project" value="InterPro"/>
</dbReference>
<accession>A0AAW0FAE7</accession>
<dbReference type="Gene3D" id="1.10.1320.10">
    <property type="entry name" value="DNA-directed RNA polymerase, N-terminal domain"/>
    <property type="match status" value="1"/>
</dbReference>
<dbReference type="Pfam" id="PF14700">
    <property type="entry name" value="RPOL_N"/>
    <property type="match status" value="1"/>
</dbReference>
<gene>
    <name evidence="2" type="ORF">QCA50_019860</name>
</gene>
<dbReference type="PANTHER" id="PTHR10102:SF0">
    <property type="entry name" value="DNA-DIRECTED RNA POLYMERASE, MITOCHONDRIAL"/>
    <property type="match status" value="1"/>
</dbReference>
<protein>
    <recommendedName>
        <fullName evidence="1">DNA-directed RNA polymerase N-terminal domain-containing protein</fullName>
    </recommendedName>
</protein>
<dbReference type="PANTHER" id="PTHR10102">
    <property type="entry name" value="DNA-DIRECTED RNA POLYMERASE, MITOCHONDRIAL"/>
    <property type="match status" value="1"/>
</dbReference>
<dbReference type="InterPro" id="IPR002092">
    <property type="entry name" value="DNA-dir_Rpol_phage-type"/>
</dbReference>
<sequence>MCKKNNISIPSNTARGGEHGYFSRLGYRDLHARRVAAARYMEDAEEWTSEWSQVIRVKVGAFLVDALMDIATVTRTAVDKRTGDMVSEDQPAFVHSYEYQRGRKLGVITLNNMVVERIAKDSVRETLHPRHLPMLVKPKPWLGHNEGGYLYNKVSVMRYKESTEQQIYLRQASNLGNVELVYAALDVLGTTPWQINRDVFEVVLKVWNSGERFHKVPPAVFDRTEPVKPENSDFDPKAKAVYLTRMKAYQNDKANNHSERCNVNYKVEIARTFLGDTFYFPHNVDFRGRAYPLPPHLNHIGDDLSRGLLKFGESKPLGERGLRWLKIHFVQFVWFRQS</sequence>
<organism evidence="2 3">
    <name type="scientific">Cerrena zonata</name>
    <dbReference type="NCBI Taxonomy" id="2478898"/>
    <lineage>
        <taxon>Eukaryota</taxon>
        <taxon>Fungi</taxon>
        <taxon>Dikarya</taxon>
        <taxon>Basidiomycota</taxon>
        <taxon>Agaricomycotina</taxon>
        <taxon>Agaricomycetes</taxon>
        <taxon>Polyporales</taxon>
        <taxon>Cerrenaceae</taxon>
        <taxon>Cerrena</taxon>
    </lineage>
</organism>
<dbReference type="SMART" id="SM01311">
    <property type="entry name" value="RPOL_N"/>
    <property type="match status" value="1"/>
</dbReference>
<evidence type="ECO:0000259" key="1">
    <source>
        <dbReference type="SMART" id="SM01311"/>
    </source>
</evidence>
<name>A0AAW0FAE7_9APHY</name>
<dbReference type="Gene3D" id="1.10.287.260">
    <property type="match status" value="1"/>
</dbReference>
<dbReference type="GO" id="GO:0001018">
    <property type="term" value="F:mitochondrial promoter sequence-specific DNA binding"/>
    <property type="evidence" value="ECO:0007669"/>
    <property type="project" value="TreeGrafter"/>
</dbReference>
<proteinExistence type="predicted"/>
<keyword evidence="3" id="KW-1185">Reference proteome</keyword>
<dbReference type="Gene3D" id="3.30.70.370">
    <property type="match status" value="1"/>
</dbReference>
<feature type="domain" description="DNA-directed RNA polymerase N-terminal" evidence="1">
    <location>
        <begin position="1"/>
        <end position="190"/>
    </location>
</feature>
<dbReference type="InterPro" id="IPR029262">
    <property type="entry name" value="RPOL_N"/>
</dbReference>
<dbReference type="AlphaFoldDB" id="A0AAW0FAE7"/>
<comment type="caution">
    <text evidence="2">The sequence shown here is derived from an EMBL/GenBank/DDBJ whole genome shotgun (WGS) entry which is preliminary data.</text>
</comment>
<dbReference type="SUPFAM" id="SSF56672">
    <property type="entry name" value="DNA/RNA polymerases"/>
    <property type="match status" value="1"/>
</dbReference>
<evidence type="ECO:0000313" key="2">
    <source>
        <dbReference type="EMBL" id="KAK7677151.1"/>
    </source>
</evidence>
<evidence type="ECO:0000313" key="3">
    <source>
        <dbReference type="Proteomes" id="UP001385951"/>
    </source>
</evidence>
<dbReference type="InterPro" id="IPR024075">
    <property type="entry name" value="DNA-dir_RNA_pol_helix_hairp_sf"/>
</dbReference>
<dbReference type="InterPro" id="IPR037159">
    <property type="entry name" value="RNA_POL_N_sf"/>
</dbReference>
<dbReference type="EMBL" id="JASBNA010000094">
    <property type="protein sequence ID" value="KAK7677151.1"/>
    <property type="molecule type" value="Genomic_DNA"/>
</dbReference>